<organism evidence="2 3">
    <name type="scientific">Emticicia aquatilis</name>
    <dbReference type="NCBI Taxonomy" id="1537369"/>
    <lineage>
        <taxon>Bacteria</taxon>
        <taxon>Pseudomonadati</taxon>
        <taxon>Bacteroidota</taxon>
        <taxon>Cytophagia</taxon>
        <taxon>Cytophagales</taxon>
        <taxon>Leadbetterellaceae</taxon>
        <taxon>Emticicia</taxon>
    </lineage>
</organism>
<dbReference type="SUPFAM" id="SSF63829">
    <property type="entry name" value="Calcium-dependent phosphotriesterase"/>
    <property type="match status" value="1"/>
</dbReference>
<accession>A0A916YV69</accession>
<dbReference type="Pfam" id="PF21544">
    <property type="entry name" value="PorZ_N_b_propeller"/>
    <property type="match status" value="1"/>
</dbReference>
<reference evidence="2" key="2">
    <citation type="submission" date="2020-09" db="EMBL/GenBank/DDBJ databases">
        <authorList>
            <person name="Sun Q."/>
            <person name="Zhou Y."/>
        </authorList>
    </citation>
    <scope>NUCLEOTIDE SEQUENCE</scope>
    <source>
        <strain evidence="2">CGMCC 1.15958</strain>
    </source>
</reference>
<dbReference type="InterPro" id="IPR011047">
    <property type="entry name" value="Quinoprotein_ADH-like_sf"/>
</dbReference>
<dbReference type="InterPro" id="IPR048954">
    <property type="entry name" value="PorZ_N"/>
</dbReference>
<reference evidence="2" key="1">
    <citation type="journal article" date="2014" name="Int. J. Syst. Evol. Microbiol.">
        <title>Complete genome sequence of Corynebacterium casei LMG S-19264T (=DSM 44701T), isolated from a smear-ripened cheese.</title>
        <authorList>
            <consortium name="US DOE Joint Genome Institute (JGI-PGF)"/>
            <person name="Walter F."/>
            <person name="Albersmeier A."/>
            <person name="Kalinowski J."/>
            <person name="Ruckert C."/>
        </authorList>
    </citation>
    <scope>NUCLEOTIDE SEQUENCE</scope>
    <source>
        <strain evidence="2">CGMCC 1.15958</strain>
    </source>
</reference>
<dbReference type="RefSeq" id="WP_188766868.1">
    <property type="nucleotide sequence ID" value="NZ_BMKK01000005.1"/>
</dbReference>
<evidence type="ECO:0000313" key="3">
    <source>
        <dbReference type="Proteomes" id="UP000609064"/>
    </source>
</evidence>
<sequence length="591" mass="65695">MKRRFENIALSKINKALFELKQCLFFIVLASQTFAQIPTNTWRTHADYFSAKGVEIVEKNKIYCFSKNGFFYFDKATNQNFTLSKLNDLSETNISQIRYISDFKTLIIAYESGNLDLMSITADGLPNKIQNIDFIKKTDAIQDSKTINQIEFRGDFAYMATDFGLVVLDVKKNEIKETYQNIGNNGNKVAVKQITFARDSIFANTSGGILGAKFSATTNLQFFGNWKPITASTASQLFQTQSFPKDNLIVFPNELEIDADGKIWIADGENGLLSNFSGSFKSYSPNGVKGDIFSVFYRNQSIYASGITGNAFVDNLWKSLLINQIPNNSSDIIDQYGYRWQISGQTLRVTDPATNQTRFYFAGRGAGGLPTSNVNSIALDRDNLLWVGTDNGVAVIVTTRDIFTTASEAYTPFFQTRRLLLQEVINKIVIDGGNRKWIATQNGLNLFSASADEQILNFTEENSPLPSKNVIDLAIDSILGEIFVLTQKGLLSYRTDSSEPSEDFSSVKIFPNPVRPDFQGVLTVSGLRENTALKITDTAGRLIYETKSNGGTATWDLQKFEGSRAASAIYMVFCVAEDGSESFVGKVAVLR</sequence>
<evidence type="ECO:0000313" key="2">
    <source>
        <dbReference type="EMBL" id="GGD63561.1"/>
    </source>
</evidence>
<dbReference type="InterPro" id="IPR015943">
    <property type="entry name" value="WD40/YVTN_repeat-like_dom_sf"/>
</dbReference>
<proteinExistence type="predicted"/>
<dbReference type="SUPFAM" id="SSF50998">
    <property type="entry name" value="Quinoprotein alcohol dehydrogenase-like"/>
    <property type="match status" value="1"/>
</dbReference>
<dbReference type="Proteomes" id="UP000609064">
    <property type="component" value="Unassembled WGS sequence"/>
</dbReference>
<dbReference type="Gene3D" id="2.130.10.10">
    <property type="entry name" value="YVTN repeat-like/Quinoprotein amine dehydrogenase"/>
    <property type="match status" value="2"/>
</dbReference>
<gene>
    <name evidence="2" type="ORF">GCM10011514_29470</name>
</gene>
<dbReference type="EMBL" id="BMKK01000005">
    <property type="protein sequence ID" value="GGD63561.1"/>
    <property type="molecule type" value="Genomic_DNA"/>
</dbReference>
<evidence type="ECO:0000259" key="1">
    <source>
        <dbReference type="Pfam" id="PF21544"/>
    </source>
</evidence>
<name>A0A916YV69_9BACT</name>
<keyword evidence="3" id="KW-1185">Reference proteome</keyword>
<dbReference type="AlphaFoldDB" id="A0A916YV69"/>
<feature type="domain" description="PorZ N-terminal beta-propeller" evidence="1">
    <location>
        <begin position="62"/>
        <end position="227"/>
    </location>
</feature>
<protein>
    <recommendedName>
        <fullName evidence="1">PorZ N-terminal beta-propeller domain-containing protein</fullName>
    </recommendedName>
</protein>
<dbReference type="Pfam" id="PF07494">
    <property type="entry name" value="Reg_prop"/>
    <property type="match status" value="1"/>
</dbReference>
<comment type="caution">
    <text evidence="2">The sequence shown here is derived from an EMBL/GenBank/DDBJ whole genome shotgun (WGS) entry which is preliminary data.</text>
</comment>
<dbReference type="InterPro" id="IPR011110">
    <property type="entry name" value="Reg_prop"/>
</dbReference>